<dbReference type="InterPro" id="IPR032675">
    <property type="entry name" value="LRR_dom_sf"/>
</dbReference>
<comment type="caution">
    <text evidence="2">The sequence shown here is derived from an EMBL/GenBank/DDBJ whole genome shotgun (WGS) entry which is preliminary data.</text>
</comment>
<reference evidence="2 3" key="1">
    <citation type="journal article" date="2020" name="ISME J.">
        <title>Uncovering the hidden diversity of litter-decomposition mechanisms in mushroom-forming fungi.</title>
        <authorList>
            <person name="Floudas D."/>
            <person name="Bentzer J."/>
            <person name="Ahren D."/>
            <person name="Johansson T."/>
            <person name="Persson P."/>
            <person name="Tunlid A."/>
        </authorList>
    </citation>
    <scope>NUCLEOTIDE SEQUENCE [LARGE SCALE GENOMIC DNA]</scope>
    <source>
        <strain evidence="2 3">CBS 101986</strain>
    </source>
</reference>
<evidence type="ECO:0000313" key="3">
    <source>
        <dbReference type="Proteomes" id="UP000567179"/>
    </source>
</evidence>
<dbReference type="Gene3D" id="1.20.1280.50">
    <property type="match status" value="1"/>
</dbReference>
<gene>
    <name evidence="2" type="ORF">D9619_010579</name>
</gene>
<dbReference type="OrthoDB" id="2884925at2759"/>
<accession>A0A8H5ASY5</accession>
<dbReference type="InterPro" id="IPR001810">
    <property type="entry name" value="F-box_dom"/>
</dbReference>
<dbReference type="Gene3D" id="3.80.10.10">
    <property type="entry name" value="Ribonuclease Inhibitor"/>
    <property type="match status" value="1"/>
</dbReference>
<dbReference type="Proteomes" id="UP000567179">
    <property type="component" value="Unassembled WGS sequence"/>
</dbReference>
<organism evidence="2 3">
    <name type="scientific">Psilocybe cf. subviscida</name>
    <dbReference type="NCBI Taxonomy" id="2480587"/>
    <lineage>
        <taxon>Eukaryota</taxon>
        <taxon>Fungi</taxon>
        <taxon>Dikarya</taxon>
        <taxon>Basidiomycota</taxon>
        <taxon>Agaricomycotina</taxon>
        <taxon>Agaricomycetes</taxon>
        <taxon>Agaricomycetidae</taxon>
        <taxon>Agaricales</taxon>
        <taxon>Agaricineae</taxon>
        <taxon>Strophariaceae</taxon>
        <taxon>Psilocybe</taxon>
    </lineage>
</organism>
<feature type="domain" description="F-box" evidence="1">
    <location>
        <begin position="27"/>
        <end position="85"/>
    </location>
</feature>
<protein>
    <recommendedName>
        <fullName evidence="1">F-box domain-containing protein</fullName>
    </recommendedName>
</protein>
<dbReference type="AlphaFoldDB" id="A0A8H5ASY5"/>
<proteinExistence type="predicted"/>
<sequence>MEPKEAQRLIDEEILVLKTRRNTYAPISRLPSELLVKIFAELRGDDDDDDDDGSGIVDVRAWHHVTHVCRHWRCVALNATILWTKPPAQLHEYTLLMLERSRTTPLKIKLHETTSQDTSTAIFNHLGRIDMLIAQQPKDALDRLQRALLSSARTSSKMKSLQIDQTPVFSGPRFILRASTMRNLTSLTSLWFCGIIIDWQMFPMRGLTDLALIHLRSFAALSFKQFIDVLRGMPRLEKLCFSFDDFQIESPPFTPEPLVMPHLVEFQLHDSPHAVIRSFISHASFPQLQEFYVESRFNQNDDLTDYSATLNAVLPLFTKASFGPLERLVVDRYLIIQPKTVPDHCLGEWQFQFRAYWPDSHPNNGGNIRNTVTSVLALPGNPALDIIYLCLDDLDDLTSGDFVELFGHLPQLETIKINSTHFQPVIDGLKISPIHPSTQPIPFHNLTSLTLNQWRDSEPISANDYSPGLLADLCDHLTTRKQYGAGLRHLSIAWKVTPGEVRRLRDIVVDLKIDVE</sequence>
<keyword evidence="3" id="KW-1185">Reference proteome</keyword>
<dbReference type="SUPFAM" id="SSF52047">
    <property type="entry name" value="RNI-like"/>
    <property type="match status" value="1"/>
</dbReference>
<evidence type="ECO:0000313" key="2">
    <source>
        <dbReference type="EMBL" id="KAF5310141.1"/>
    </source>
</evidence>
<dbReference type="Pfam" id="PF12937">
    <property type="entry name" value="F-box-like"/>
    <property type="match status" value="1"/>
</dbReference>
<evidence type="ECO:0000259" key="1">
    <source>
        <dbReference type="Pfam" id="PF12937"/>
    </source>
</evidence>
<name>A0A8H5ASY5_9AGAR</name>
<dbReference type="EMBL" id="JAACJJ010000058">
    <property type="protein sequence ID" value="KAF5310141.1"/>
    <property type="molecule type" value="Genomic_DNA"/>
</dbReference>